<protein>
    <submittedName>
        <fullName evidence="1">Uncharacterized protein</fullName>
    </submittedName>
</protein>
<accession>A0ACC2QI32</accession>
<evidence type="ECO:0000313" key="2">
    <source>
        <dbReference type="Proteomes" id="UP001231649"/>
    </source>
</evidence>
<dbReference type="EMBL" id="CM056789">
    <property type="protein sequence ID" value="KAJ8718241.1"/>
    <property type="molecule type" value="Genomic_DNA"/>
</dbReference>
<evidence type="ECO:0000313" key="1">
    <source>
        <dbReference type="EMBL" id="KAJ8718241.1"/>
    </source>
</evidence>
<sequence length="354" mass="37663">MMEEIEEPTLVQTLRAHRTEVTCADAMGALLVSGSGDRSLRLWRWTRGAGWEEVARAEQAHRYGVTAVRWAPSGALLASGGVDGAARVWGARSLAPRRLLAAPGAAAVRALCWAARARLLSGHDDGALCVWHAARAQLLARLHAHEGALHAVAAPARGALLLTACTHGVLKVFDLAEVCRSGITGGAMPPALVWVDNVHDLGALCADVTEDGALCATGGQDALVCLWRTRAEDGLLAGGARARGHAAAVTALRWAGWGPRALLVSASLDRTARLWLPAGAELRCVRVVHAHSRYLTCVVLSHDMRYLLTGSNDRTLRMWSLGSLTLDDQLDTPCEALAHFGLGDLKVSVDENYN</sequence>
<gene>
    <name evidence="1" type="ORF">PYW08_002478</name>
</gene>
<keyword evidence="2" id="KW-1185">Reference proteome</keyword>
<proteinExistence type="predicted"/>
<organism evidence="1 2">
    <name type="scientific">Mythimna loreyi</name>
    <dbReference type="NCBI Taxonomy" id="667449"/>
    <lineage>
        <taxon>Eukaryota</taxon>
        <taxon>Metazoa</taxon>
        <taxon>Ecdysozoa</taxon>
        <taxon>Arthropoda</taxon>
        <taxon>Hexapoda</taxon>
        <taxon>Insecta</taxon>
        <taxon>Pterygota</taxon>
        <taxon>Neoptera</taxon>
        <taxon>Endopterygota</taxon>
        <taxon>Lepidoptera</taxon>
        <taxon>Glossata</taxon>
        <taxon>Ditrysia</taxon>
        <taxon>Noctuoidea</taxon>
        <taxon>Noctuidae</taxon>
        <taxon>Noctuinae</taxon>
        <taxon>Hadenini</taxon>
        <taxon>Mythimna</taxon>
    </lineage>
</organism>
<dbReference type="Proteomes" id="UP001231649">
    <property type="component" value="Chromosome 13"/>
</dbReference>
<name>A0ACC2QI32_9NEOP</name>
<comment type="caution">
    <text evidence="1">The sequence shown here is derived from an EMBL/GenBank/DDBJ whole genome shotgun (WGS) entry which is preliminary data.</text>
</comment>
<reference evidence="1" key="1">
    <citation type="submission" date="2023-03" db="EMBL/GenBank/DDBJ databases">
        <title>Chromosome-level genomes of two armyworms, Mythimna separata and Mythimna loreyi, provide insights into the biosynthesis and reception of sex pheromones.</title>
        <authorList>
            <person name="Zhao H."/>
        </authorList>
    </citation>
    <scope>NUCLEOTIDE SEQUENCE</scope>
    <source>
        <strain evidence="1">BeijingLab</strain>
    </source>
</reference>